<accession>A0A2B4RFL3</accession>
<evidence type="ECO:0000313" key="2">
    <source>
        <dbReference type="EMBL" id="PFX15589.1"/>
    </source>
</evidence>
<feature type="region of interest" description="Disordered" evidence="1">
    <location>
        <begin position="109"/>
        <end position="144"/>
    </location>
</feature>
<comment type="caution">
    <text evidence="2">The sequence shown here is derived from an EMBL/GenBank/DDBJ whole genome shotgun (WGS) entry which is preliminary data.</text>
</comment>
<protein>
    <submittedName>
        <fullName evidence="2">Uncharacterized protein</fullName>
    </submittedName>
</protein>
<proteinExistence type="predicted"/>
<gene>
    <name evidence="2" type="ORF">AWC38_SpisGene20184</name>
</gene>
<reference evidence="3" key="1">
    <citation type="journal article" date="2017" name="bioRxiv">
        <title>Comparative analysis of the genomes of Stylophora pistillata and Acropora digitifera provides evidence for extensive differences between species of corals.</title>
        <authorList>
            <person name="Voolstra C.R."/>
            <person name="Li Y."/>
            <person name="Liew Y.J."/>
            <person name="Baumgarten S."/>
            <person name="Zoccola D."/>
            <person name="Flot J.-F."/>
            <person name="Tambutte S."/>
            <person name="Allemand D."/>
            <person name="Aranda M."/>
        </authorList>
    </citation>
    <scope>NUCLEOTIDE SEQUENCE [LARGE SCALE GENOMIC DNA]</scope>
</reference>
<evidence type="ECO:0000256" key="1">
    <source>
        <dbReference type="SAM" id="MobiDB-lite"/>
    </source>
</evidence>
<dbReference type="EMBL" id="LSMT01000632">
    <property type="protein sequence ID" value="PFX15589.1"/>
    <property type="molecule type" value="Genomic_DNA"/>
</dbReference>
<name>A0A2B4RFL3_STYPI</name>
<evidence type="ECO:0000313" key="3">
    <source>
        <dbReference type="Proteomes" id="UP000225706"/>
    </source>
</evidence>
<dbReference type="Proteomes" id="UP000225706">
    <property type="component" value="Unassembled WGS sequence"/>
</dbReference>
<keyword evidence="3" id="KW-1185">Reference proteome</keyword>
<organism evidence="2 3">
    <name type="scientific">Stylophora pistillata</name>
    <name type="common">Smooth cauliflower coral</name>
    <dbReference type="NCBI Taxonomy" id="50429"/>
    <lineage>
        <taxon>Eukaryota</taxon>
        <taxon>Metazoa</taxon>
        <taxon>Cnidaria</taxon>
        <taxon>Anthozoa</taxon>
        <taxon>Hexacorallia</taxon>
        <taxon>Scleractinia</taxon>
        <taxon>Astrocoeniina</taxon>
        <taxon>Pocilloporidae</taxon>
        <taxon>Stylophora</taxon>
    </lineage>
</organism>
<dbReference type="AlphaFoldDB" id="A0A2B4RFL3"/>
<sequence length="324" mass="36738">MMTIVVLLRYSARELLKADIDQLICKGAKIRGEEDVTERDLRAKKRRQQAIERAELEAAEKKKHVHESNVPTAKIDFSEPTSSASAVEQHTEGFETASVALELDDFDELDENTTPENPPLPGSNADSVEARQHTASPVCKEATTSDSSCQTYELEFMFLRKGYHAPIRDFFDSDSKPVTDQLEIINGNPNIMCASSSDDLYAFDEGLSGVDSEERVYDTEEFYLDFDFESTHMGIDAESLLLDNEMHDEDTEALSEPFEVNYKYYNMLPVCVQQADEVALTLDKLIKRGKIPKNGIFYKYVKGVVQVYITPSEYSWDPQVIEFF</sequence>